<dbReference type="Pfam" id="PF22936">
    <property type="entry name" value="Pol_BBD"/>
    <property type="match status" value="1"/>
</dbReference>
<dbReference type="EMBL" id="BKCJ010195116">
    <property type="protein sequence ID" value="GEY63009.1"/>
    <property type="molecule type" value="Genomic_DNA"/>
</dbReference>
<feature type="domain" description="Retrovirus-related Pol polyprotein from transposon TNT 1-94-like beta-barrel" evidence="1">
    <location>
        <begin position="6"/>
        <end position="77"/>
    </location>
</feature>
<evidence type="ECO:0000259" key="1">
    <source>
        <dbReference type="Pfam" id="PF22936"/>
    </source>
</evidence>
<name>A0A699HTD8_TANCI</name>
<protein>
    <submittedName>
        <fullName evidence="2">Zinc finger, CCHC-type</fullName>
    </submittedName>
</protein>
<dbReference type="InterPro" id="IPR054722">
    <property type="entry name" value="PolX-like_BBD"/>
</dbReference>
<dbReference type="PANTHER" id="PTHR47592:SF27">
    <property type="entry name" value="OS08G0421700 PROTEIN"/>
    <property type="match status" value="1"/>
</dbReference>
<evidence type="ECO:0000313" key="2">
    <source>
        <dbReference type="EMBL" id="GEY63009.1"/>
    </source>
</evidence>
<dbReference type="AlphaFoldDB" id="A0A699HTD8"/>
<reference evidence="2" key="1">
    <citation type="journal article" date="2019" name="Sci. Rep.">
        <title>Draft genome of Tanacetum cinerariifolium, the natural source of mosquito coil.</title>
        <authorList>
            <person name="Yamashiro T."/>
            <person name="Shiraishi A."/>
            <person name="Satake H."/>
            <person name="Nakayama K."/>
        </authorList>
    </citation>
    <scope>NUCLEOTIDE SEQUENCE</scope>
</reference>
<sequence>DDDVVWWVDSGATVYVCKNRCFSGTYDSLNDVSILHMGNESTTLVHGRGCVDLKFTSGKIVSLFNVLHVPNIRKILVLIVF</sequence>
<dbReference type="PANTHER" id="PTHR47592">
    <property type="entry name" value="PBF68 PROTEIN"/>
    <property type="match status" value="1"/>
</dbReference>
<accession>A0A699HTD8</accession>
<gene>
    <name evidence="2" type="ORF">Tci_434983</name>
</gene>
<proteinExistence type="predicted"/>
<feature type="non-terminal residue" evidence="2">
    <location>
        <position position="1"/>
    </location>
</feature>
<organism evidence="2">
    <name type="scientific">Tanacetum cinerariifolium</name>
    <name type="common">Dalmatian daisy</name>
    <name type="synonym">Chrysanthemum cinerariifolium</name>
    <dbReference type="NCBI Taxonomy" id="118510"/>
    <lineage>
        <taxon>Eukaryota</taxon>
        <taxon>Viridiplantae</taxon>
        <taxon>Streptophyta</taxon>
        <taxon>Embryophyta</taxon>
        <taxon>Tracheophyta</taxon>
        <taxon>Spermatophyta</taxon>
        <taxon>Magnoliopsida</taxon>
        <taxon>eudicotyledons</taxon>
        <taxon>Gunneridae</taxon>
        <taxon>Pentapetalae</taxon>
        <taxon>asterids</taxon>
        <taxon>campanulids</taxon>
        <taxon>Asterales</taxon>
        <taxon>Asteraceae</taxon>
        <taxon>Asteroideae</taxon>
        <taxon>Anthemideae</taxon>
        <taxon>Anthemidinae</taxon>
        <taxon>Tanacetum</taxon>
    </lineage>
</organism>
<comment type="caution">
    <text evidence="2">The sequence shown here is derived from an EMBL/GenBank/DDBJ whole genome shotgun (WGS) entry which is preliminary data.</text>
</comment>